<dbReference type="Proteomes" id="UP000305451">
    <property type="component" value="Unassembled WGS sequence"/>
</dbReference>
<keyword evidence="2 4" id="KW-0378">Hydrolase</keyword>
<dbReference type="PANTHER" id="PTHR43046">
    <property type="entry name" value="GDP-MANNOSE MANNOSYL HYDROLASE"/>
    <property type="match status" value="1"/>
</dbReference>
<proteinExistence type="inferred from homology"/>
<dbReference type="InterPro" id="IPR015797">
    <property type="entry name" value="NUDIX_hydrolase-like_dom_sf"/>
</dbReference>
<dbReference type="AlphaFoldDB" id="A0A4S2HD94"/>
<evidence type="ECO:0000259" key="5">
    <source>
        <dbReference type="PROSITE" id="PS51462"/>
    </source>
</evidence>
<dbReference type="Gene3D" id="3.90.79.10">
    <property type="entry name" value="Nucleoside Triphosphate Pyrophosphohydrolase"/>
    <property type="match status" value="1"/>
</dbReference>
<organism evidence="6 7">
    <name type="scientific">Marinicauda pacifica</name>
    <dbReference type="NCBI Taxonomy" id="1133559"/>
    <lineage>
        <taxon>Bacteria</taxon>
        <taxon>Pseudomonadati</taxon>
        <taxon>Pseudomonadota</taxon>
        <taxon>Alphaproteobacteria</taxon>
        <taxon>Maricaulales</taxon>
        <taxon>Maricaulaceae</taxon>
        <taxon>Marinicauda</taxon>
    </lineage>
</organism>
<dbReference type="RefSeq" id="WP_135943008.1">
    <property type="nucleotide sequence ID" value="NZ_BMEI01000001.1"/>
</dbReference>
<evidence type="ECO:0000256" key="4">
    <source>
        <dbReference type="RuleBase" id="RU003476"/>
    </source>
</evidence>
<dbReference type="SUPFAM" id="SSF55811">
    <property type="entry name" value="Nudix"/>
    <property type="match status" value="1"/>
</dbReference>
<dbReference type="PROSITE" id="PS51462">
    <property type="entry name" value="NUDIX"/>
    <property type="match status" value="1"/>
</dbReference>
<dbReference type="Pfam" id="PF00293">
    <property type="entry name" value="NUDIX"/>
    <property type="match status" value="1"/>
</dbReference>
<dbReference type="PROSITE" id="PS00893">
    <property type="entry name" value="NUDIX_BOX"/>
    <property type="match status" value="1"/>
</dbReference>
<gene>
    <name evidence="6" type="ORF">E5162_00530</name>
</gene>
<dbReference type="GO" id="GO:0016787">
    <property type="term" value="F:hydrolase activity"/>
    <property type="evidence" value="ECO:0007669"/>
    <property type="project" value="UniProtKB-KW"/>
</dbReference>
<sequence>MKEIQAGEPVFGTPDPDADYVPREAAYGVLSDPIGRIALVAIGTGRNPEYDLPGGAVEAGETIEDALVREFGEETGLKVKPGDALGTAWHYWHKPDGKRIFNHAHFFEVRSVSENAAKVEADHTLIWASLADCIARLRHEASAWALTRWVRINGSGYPRSSG</sequence>
<dbReference type="EMBL" id="SRXV01000001">
    <property type="protein sequence ID" value="TGY93813.1"/>
    <property type="molecule type" value="Genomic_DNA"/>
</dbReference>
<dbReference type="InterPro" id="IPR020084">
    <property type="entry name" value="NUDIX_hydrolase_CS"/>
</dbReference>
<keyword evidence="7" id="KW-1185">Reference proteome</keyword>
<evidence type="ECO:0000256" key="2">
    <source>
        <dbReference type="ARBA" id="ARBA00022801"/>
    </source>
</evidence>
<dbReference type="OrthoDB" id="9816040at2"/>
<evidence type="ECO:0000256" key="3">
    <source>
        <dbReference type="ARBA" id="ARBA00022842"/>
    </source>
</evidence>
<feature type="domain" description="Nudix hydrolase" evidence="5">
    <location>
        <begin position="21"/>
        <end position="152"/>
    </location>
</feature>
<protein>
    <submittedName>
        <fullName evidence="6">NUDIX domain-containing protein</fullName>
    </submittedName>
</protein>
<evidence type="ECO:0000313" key="7">
    <source>
        <dbReference type="Proteomes" id="UP000305451"/>
    </source>
</evidence>
<comment type="similarity">
    <text evidence="4">Belongs to the Nudix hydrolase family.</text>
</comment>
<dbReference type="InterPro" id="IPR000086">
    <property type="entry name" value="NUDIX_hydrolase_dom"/>
</dbReference>
<comment type="cofactor">
    <cofactor evidence="1">
        <name>Mg(2+)</name>
        <dbReference type="ChEBI" id="CHEBI:18420"/>
    </cofactor>
</comment>
<keyword evidence="3" id="KW-0460">Magnesium</keyword>
<dbReference type="InterPro" id="IPR020476">
    <property type="entry name" value="Nudix_hydrolase"/>
</dbReference>
<dbReference type="PANTHER" id="PTHR43046:SF12">
    <property type="entry name" value="GDP-MANNOSE MANNOSYL HYDROLASE"/>
    <property type="match status" value="1"/>
</dbReference>
<accession>A0A4S2HD94</accession>
<comment type="caution">
    <text evidence="6">The sequence shown here is derived from an EMBL/GenBank/DDBJ whole genome shotgun (WGS) entry which is preliminary data.</text>
</comment>
<evidence type="ECO:0000313" key="6">
    <source>
        <dbReference type="EMBL" id="TGY93813.1"/>
    </source>
</evidence>
<name>A0A4S2HD94_9PROT</name>
<dbReference type="PRINTS" id="PR00502">
    <property type="entry name" value="NUDIXFAMILY"/>
</dbReference>
<evidence type="ECO:0000256" key="1">
    <source>
        <dbReference type="ARBA" id="ARBA00001946"/>
    </source>
</evidence>
<reference evidence="6 7" key="1">
    <citation type="journal article" date="2013" name="Int. J. Syst. Evol. Microbiol.">
        <title>Marinicauda pacifica gen. nov., sp. nov., a prosthecate alphaproteobacterium of the family Hyphomonadaceae isolated from deep seawater.</title>
        <authorList>
            <person name="Zhang X.Y."/>
            <person name="Li G.W."/>
            <person name="Wang C.S."/>
            <person name="Zhang Y.J."/>
            <person name="Xu X.W."/>
            <person name="Li H."/>
            <person name="Liu A."/>
            <person name="Liu C."/>
            <person name="Xie B.B."/>
            <person name="Qin Q.L."/>
            <person name="Xu Z."/>
            <person name="Chen X.L."/>
            <person name="Zhou B.C."/>
            <person name="Zhang Y.Z."/>
        </authorList>
    </citation>
    <scope>NUCLEOTIDE SEQUENCE [LARGE SCALE GENOMIC DNA]</scope>
    <source>
        <strain evidence="6 7">P-1 km-3</strain>
    </source>
</reference>